<accession>A0A401T4E2</accession>
<evidence type="ECO:0000256" key="10">
    <source>
        <dbReference type="RuleBase" id="RU000688"/>
    </source>
</evidence>
<feature type="transmembrane region" description="Helical" evidence="11">
    <location>
        <begin position="294"/>
        <end position="317"/>
    </location>
</feature>
<dbReference type="Pfam" id="PF00001">
    <property type="entry name" value="7tm_1"/>
    <property type="match status" value="1"/>
</dbReference>
<sequence>MGPVVCDLWLALDHVVGNASSMNIFIISFDRYSSVTNPMSYPVKRTRKIAGMMIAMAWVVPFIVWGPSILFWQFIVGERTVGESECYVQFLSNPVVTLGITIGSFFFPVIIMVIFYVHISLASKRRIKQDILEHDSRKSSHFPSLGKGNNMKSNNNNLSNGSDGLSYDEKQAEINRALTTHYSGIKLQEKHCNESKPLSTLASKKAPATQRIKTTSPACRHCSNGNIEFSCTEIPPESQNNADIDSPERNIRGIRHAINTNNNIKMTRTDTQVVDMITTPVKKKRVPVNREKKVTTTVLAILLAFIITWTPYFVMLLISTFCPICVPSIVWIIGYWLCYINCTINPFCYALCNSTFKKTFKHLLLCQYKSVGATK</sequence>
<dbReference type="PANTHER" id="PTHR24247:SF265">
    <property type="entry name" value="MUSCARINIC ACETYLCHOLINE RECEPTOR DM1"/>
    <property type="match status" value="1"/>
</dbReference>
<keyword evidence="15" id="KW-1185">Reference proteome</keyword>
<dbReference type="PROSITE" id="PS50262">
    <property type="entry name" value="G_PROTEIN_RECEP_F1_2"/>
    <property type="match status" value="1"/>
</dbReference>
<dbReference type="GO" id="GO:0007187">
    <property type="term" value="P:G protein-coupled receptor signaling pathway, coupled to cyclic nucleotide second messenger"/>
    <property type="evidence" value="ECO:0007669"/>
    <property type="project" value="TreeGrafter"/>
</dbReference>
<comment type="subcellular location">
    <subcellularLocation>
        <location evidence="11">Cell membrane</location>
        <topology evidence="11">Multi-pass membrane protein</topology>
    </subcellularLocation>
    <subcellularLocation>
        <location evidence="11">Postsynaptic cell membrane</location>
        <topology evidence="11">Multi-pass membrane protein</topology>
    </subcellularLocation>
</comment>
<feature type="compositionally biased region" description="Low complexity" evidence="12">
    <location>
        <begin position="144"/>
        <end position="165"/>
    </location>
</feature>
<evidence type="ECO:0000256" key="7">
    <source>
        <dbReference type="ARBA" id="ARBA00023170"/>
    </source>
</evidence>
<comment type="function">
    <text evidence="11">The muscarinic acetylcholine receptor mediates various cellular responses, including inhibition of adenylate cyclase, breakdown of phosphoinositides and modulation of potassium channels through the action of G proteins.</text>
</comment>
<comment type="caution">
    <text evidence="11">Lacks conserved residue(s) required for the propagation of feature annotation.</text>
</comment>
<dbReference type="GO" id="GO:0045211">
    <property type="term" value="C:postsynaptic membrane"/>
    <property type="evidence" value="ECO:0007669"/>
    <property type="project" value="UniProtKB-SubCell"/>
</dbReference>
<feature type="transmembrane region" description="Helical" evidence="11">
    <location>
        <begin position="95"/>
        <end position="119"/>
    </location>
</feature>
<organism evidence="14 15">
    <name type="scientific">Chiloscyllium punctatum</name>
    <name type="common">Brownbanded bambooshark</name>
    <name type="synonym">Hemiscyllium punctatum</name>
    <dbReference type="NCBI Taxonomy" id="137246"/>
    <lineage>
        <taxon>Eukaryota</taxon>
        <taxon>Metazoa</taxon>
        <taxon>Chordata</taxon>
        <taxon>Craniata</taxon>
        <taxon>Vertebrata</taxon>
        <taxon>Chondrichthyes</taxon>
        <taxon>Elasmobranchii</taxon>
        <taxon>Galeomorphii</taxon>
        <taxon>Galeoidea</taxon>
        <taxon>Orectolobiformes</taxon>
        <taxon>Hemiscylliidae</taxon>
        <taxon>Chiloscyllium</taxon>
    </lineage>
</organism>
<evidence type="ECO:0000256" key="2">
    <source>
        <dbReference type="ARBA" id="ARBA00022692"/>
    </source>
</evidence>
<feature type="transmembrane region" description="Helical" evidence="11">
    <location>
        <begin position="49"/>
        <end position="75"/>
    </location>
</feature>
<evidence type="ECO:0000256" key="1">
    <source>
        <dbReference type="ARBA" id="ARBA00022475"/>
    </source>
</evidence>
<dbReference type="PROSITE" id="PS00237">
    <property type="entry name" value="G_PROTEIN_RECEP_F1_1"/>
    <property type="match status" value="1"/>
</dbReference>
<protein>
    <recommendedName>
        <fullName evidence="11">Muscarinic acetylcholine receptor</fullName>
    </recommendedName>
</protein>
<dbReference type="PRINTS" id="PR00243">
    <property type="entry name" value="MUSCARINICR"/>
</dbReference>
<dbReference type="Gene3D" id="1.20.1070.10">
    <property type="entry name" value="Rhodopsin 7-helix transmembrane proteins"/>
    <property type="match status" value="2"/>
</dbReference>
<dbReference type="SUPFAM" id="SSF81321">
    <property type="entry name" value="Family A G protein-coupled receptor-like"/>
    <property type="match status" value="1"/>
</dbReference>
<dbReference type="InterPro" id="IPR000276">
    <property type="entry name" value="GPCR_Rhodpsn"/>
</dbReference>
<evidence type="ECO:0000313" key="14">
    <source>
        <dbReference type="EMBL" id="GCC37541.1"/>
    </source>
</evidence>
<dbReference type="GO" id="GO:0030425">
    <property type="term" value="C:dendrite"/>
    <property type="evidence" value="ECO:0007669"/>
    <property type="project" value="TreeGrafter"/>
</dbReference>
<dbReference type="InterPro" id="IPR017452">
    <property type="entry name" value="GPCR_Rhodpsn_7TM"/>
</dbReference>
<gene>
    <name evidence="14" type="ORF">chiPu_0016045</name>
</gene>
<comment type="similarity">
    <text evidence="11">Belongs to the G-protein coupled receptor 1 family. Muscarinic acetylcholine receptor subfamily.</text>
</comment>
<dbReference type="GO" id="GO:0004993">
    <property type="term" value="F:G protein-coupled serotonin receptor activity"/>
    <property type="evidence" value="ECO:0007669"/>
    <property type="project" value="TreeGrafter"/>
</dbReference>
<keyword evidence="1 11" id="KW-1003">Cell membrane</keyword>
<keyword evidence="3 11" id="KW-1133">Transmembrane helix</keyword>
<keyword evidence="6 11" id="KW-0472">Membrane</keyword>
<dbReference type="PRINTS" id="PR00237">
    <property type="entry name" value="GPCRRHODOPSN"/>
</dbReference>
<dbReference type="GO" id="GO:0016907">
    <property type="term" value="F:G protein-coupled acetylcholine receptor activity"/>
    <property type="evidence" value="ECO:0007669"/>
    <property type="project" value="UniProtKB-UniRule"/>
</dbReference>
<proteinExistence type="inferred from homology"/>
<comment type="caution">
    <text evidence="14">The sequence shown here is derived from an EMBL/GenBank/DDBJ whole genome shotgun (WGS) entry which is preliminary data.</text>
</comment>
<dbReference type="AlphaFoldDB" id="A0A401T4E2"/>
<dbReference type="EMBL" id="BEZZ01001016">
    <property type="protein sequence ID" value="GCC37541.1"/>
    <property type="molecule type" value="Genomic_DNA"/>
</dbReference>
<dbReference type="Proteomes" id="UP000287033">
    <property type="component" value="Unassembled WGS sequence"/>
</dbReference>
<dbReference type="PANTHER" id="PTHR24247">
    <property type="entry name" value="5-HYDROXYTRYPTAMINE RECEPTOR"/>
    <property type="match status" value="1"/>
</dbReference>
<dbReference type="GO" id="GO:0007197">
    <property type="term" value="P:adenylate cyclase-inhibiting G protein-coupled acetylcholine receptor signaling pathway"/>
    <property type="evidence" value="ECO:0007669"/>
    <property type="project" value="TreeGrafter"/>
</dbReference>
<feature type="domain" description="G-protein coupled receptors family 1 profile" evidence="13">
    <location>
        <begin position="1"/>
        <end position="349"/>
    </location>
</feature>
<feature type="transmembrane region" description="Helical" evidence="11">
    <location>
        <begin position="329"/>
        <end position="352"/>
    </location>
</feature>
<keyword evidence="8 10" id="KW-0807">Transducer</keyword>
<evidence type="ECO:0000256" key="6">
    <source>
        <dbReference type="ARBA" id="ARBA00023136"/>
    </source>
</evidence>
<evidence type="ECO:0000256" key="4">
    <source>
        <dbReference type="ARBA" id="ARBA00023018"/>
    </source>
</evidence>
<evidence type="ECO:0000256" key="8">
    <source>
        <dbReference type="ARBA" id="ARBA00023224"/>
    </source>
</evidence>
<evidence type="ECO:0000256" key="11">
    <source>
        <dbReference type="RuleBase" id="RU361191"/>
    </source>
</evidence>
<evidence type="ECO:0000259" key="13">
    <source>
        <dbReference type="PROSITE" id="PS50262"/>
    </source>
</evidence>
<evidence type="ECO:0000256" key="12">
    <source>
        <dbReference type="SAM" id="MobiDB-lite"/>
    </source>
</evidence>
<evidence type="ECO:0000256" key="3">
    <source>
        <dbReference type="ARBA" id="ARBA00022989"/>
    </source>
</evidence>
<evidence type="ECO:0000256" key="5">
    <source>
        <dbReference type="ARBA" id="ARBA00023040"/>
    </source>
</evidence>
<evidence type="ECO:0000313" key="15">
    <source>
        <dbReference type="Proteomes" id="UP000287033"/>
    </source>
</evidence>
<keyword evidence="5 10" id="KW-0297">G-protein coupled receptor</keyword>
<dbReference type="InterPro" id="IPR000995">
    <property type="entry name" value="Musac_Ach_rcpt"/>
</dbReference>
<keyword evidence="7 10" id="KW-0675">Receptor</keyword>
<feature type="region of interest" description="Disordered" evidence="12">
    <location>
        <begin position="138"/>
        <end position="166"/>
    </location>
</feature>
<dbReference type="STRING" id="137246.A0A401T4E2"/>
<reference evidence="14 15" key="1">
    <citation type="journal article" date="2018" name="Nat. Ecol. Evol.">
        <title>Shark genomes provide insights into elasmobranch evolution and the origin of vertebrates.</title>
        <authorList>
            <person name="Hara Y"/>
            <person name="Yamaguchi K"/>
            <person name="Onimaru K"/>
            <person name="Kadota M"/>
            <person name="Koyanagi M"/>
            <person name="Keeley SD"/>
            <person name="Tatsumi K"/>
            <person name="Tanaka K"/>
            <person name="Motone F"/>
            <person name="Kageyama Y"/>
            <person name="Nozu R"/>
            <person name="Adachi N"/>
            <person name="Nishimura O"/>
            <person name="Nakagawa R"/>
            <person name="Tanegashima C"/>
            <person name="Kiyatake I"/>
            <person name="Matsumoto R"/>
            <person name="Murakumo K"/>
            <person name="Nishida K"/>
            <person name="Terakita A"/>
            <person name="Kuratani S"/>
            <person name="Sato K"/>
            <person name="Hyodo S Kuraku.S."/>
        </authorList>
    </citation>
    <scope>NUCLEOTIDE SEQUENCE [LARGE SCALE GENOMIC DNA]</scope>
</reference>
<keyword evidence="9 11" id="KW-0628">Postsynaptic cell membrane</keyword>
<evidence type="ECO:0000256" key="9">
    <source>
        <dbReference type="ARBA" id="ARBA00023257"/>
    </source>
</evidence>
<keyword evidence="4 11" id="KW-0770">Synapse</keyword>
<keyword evidence="2 10" id="KW-0812">Transmembrane</keyword>
<dbReference type="OrthoDB" id="10071887at2759"/>
<name>A0A401T4E2_CHIPU</name>